<reference evidence="1 2" key="1">
    <citation type="journal article" date="2013" name="PLoS ONE">
        <title>Identification and characterization of three novel lipases belonging to families II and V from Anaerovibrio lipolyticus 5ST.</title>
        <authorList>
            <person name="Prive F."/>
            <person name="Kaderbhai N.N."/>
            <person name="Girdwood S."/>
            <person name="Worgan H.J."/>
            <person name="Pinloche E."/>
            <person name="Scollan N.D."/>
            <person name="Huws S.A."/>
            <person name="Newbold C.J."/>
        </authorList>
    </citation>
    <scope>NUCLEOTIDE SEQUENCE [LARGE SCALE GENOMIC DNA]</scope>
    <source>
        <strain evidence="1 2">5S</strain>
    </source>
</reference>
<dbReference type="eggNOG" id="ENOG5032X7P">
    <property type="taxonomic scope" value="Bacteria"/>
</dbReference>
<evidence type="ECO:0000313" key="2">
    <source>
        <dbReference type="Proteomes" id="UP000030993"/>
    </source>
</evidence>
<sequence>MMSKKAEIFQEYLTSHNLTMFTRQDMNDQLKTSVFRSAFSVEGQNIPFIIVVDESAFSVMQVQIASSVVNDTNKAKVYEAINNWNITLKPFKYVVDTDGSLILTCCMMNPDGKMDGDQANAMMNIILNYLTKEYKNILSAVK</sequence>
<dbReference type="AlphaFoldDB" id="A0A0B2JZU5"/>
<proteinExistence type="predicted"/>
<evidence type="ECO:0000313" key="1">
    <source>
        <dbReference type="EMBL" id="KHM51482.1"/>
    </source>
</evidence>
<name>A0A0B2JZU5_9FIRM</name>
<gene>
    <name evidence="1" type="ORF">NZ47_10265</name>
</gene>
<protein>
    <recommendedName>
        <fullName evidence="3">Sensory transduction regulator</fullName>
    </recommendedName>
</protein>
<dbReference type="RefSeq" id="WP_039210218.1">
    <property type="nucleotide sequence ID" value="NZ_JSCE01000193.1"/>
</dbReference>
<accession>A0A0B2JZU5</accession>
<dbReference type="STRING" id="82374.NZ47_10265"/>
<dbReference type="EMBL" id="JSCE01000193">
    <property type="protein sequence ID" value="KHM51482.1"/>
    <property type="molecule type" value="Genomic_DNA"/>
</dbReference>
<keyword evidence="2" id="KW-1185">Reference proteome</keyword>
<evidence type="ECO:0008006" key="3">
    <source>
        <dbReference type="Google" id="ProtNLM"/>
    </source>
</evidence>
<dbReference type="Proteomes" id="UP000030993">
    <property type="component" value="Unassembled WGS sequence"/>
</dbReference>
<comment type="caution">
    <text evidence="1">The sequence shown here is derived from an EMBL/GenBank/DDBJ whole genome shotgun (WGS) entry which is preliminary data.</text>
</comment>
<organism evidence="1 2">
    <name type="scientific">Anaerovibrio lipolyticus</name>
    <dbReference type="NCBI Taxonomy" id="82374"/>
    <lineage>
        <taxon>Bacteria</taxon>
        <taxon>Bacillati</taxon>
        <taxon>Bacillota</taxon>
        <taxon>Negativicutes</taxon>
        <taxon>Selenomonadales</taxon>
        <taxon>Selenomonadaceae</taxon>
        <taxon>Anaerovibrio</taxon>
    </lineage>
</organism>